<keyword evidence="1" id="KW-0732">Signal</keyword>
<sequence length="311" mass="34306">MKKKSLQKIMSFCGLMAVFSALTAANAQAIRVGDAELLYTMDEIPIRYDGTISTLRKEGNAVCFFGSFGCRFEPGGERRSRHWWFSGPPEGPLKIHLESRTEEECWDYNGHYQDTAEAGIWILAVHRLATGGLLAVTHAEYRYPDDRPDQYASGHRFALGLGDSTDGGDHWTYCGEIAKAANDAVNVGGGAYILREGYIYAYFNDTDTASGQRLACVVRAPLDEVVQAAVRYKVTTWHKYRDGKWDVPGLSGRPGGDILPRGYGGEDLHADAAFCTALDQYLMTIHTHGAGKLLLFSSEDGLDWKQTIGCD</sequence>
<dbReference type="EMBL" id="CP047593">
    <property type="protein sequence ID" value="QHI69823.1"/>
    <property type="molecule type" value="Genomic_DNA"/>
</dbReference>
<accession>A0A6P1M9S7</accession>
<reference evidence="2 3" key="1">
    <citation type="submission" date="2020-01" db="EMBL/GenBank/DDBJ databases">
        <title>Ponticoccus aerotolerans gen. nov., sp. nov., an anaerobic bacterium and proposal of Ponticoccusceae fam. nov., Ponticoccusles ord. nov. and Ponticoccuse classis nov. in the phylum Kiritimatiellaeota.</title>
        <authorList>
            <person name="Zhou L.Y."/>
            <person name="Du Z.J."/>
        </authorList>
    </citation>
    <scope>NUCLEOTIDE SEQUENCE [LARGE SCALE GENOMIC DNA]</scope>
    <source>
        <strain evidence="2 3">S-5007</strain>
    </source>
</reference>
<evidence type="ECO:0000313" key="3">
    <source>
        <dbReference type="Proteomes" id="UP000464954"/>
    </source>
</evidence>
<protein>
    <submittedName>
        <fullName evidence="2">Uncharacterized protein</fullName>
    </submittedName>
</protein>
<dbReference type="Proteomes" id="UP000464954">
    <property type="component" value="Chromosome"/>
</dbReference>
<gene>
    <name evidence="2" type="ORF">GT409_10300</name>
</gene>
<feature type="signal peptide" evidence="1">
    <location>
        <begin position="1"/>
        <end position="29"/>
    </location>
</feature>
<feature type="chain" id="PRO_5026990188" evidence="1">
    <location>
        <begin position="30"/>
        <end position="311"/>
    </location>
</feature>
<dbReference type="RefSeq" id="WP_160629005.1">
    <property type="nucleotide sequence ID" value="NZ_CP047593.1"/>
</dbReference>
<keyword evidence="3" id="KW-1185">Reference proteome</keyword>
<proteinExistence type="predicted"/>
<dbReference type="KEGG" id="taer:GT409_10300"/>
<organism evidence="2 3">
    <name type="scientific">Tichowtungia aerotolerans</name>
    <dbReference type="NCBI Taxonomy" id="2697043"/>
    <lineage>
        <taxon>Bacteria</taxon>
        <taxon>Pseudomonadati</taxon>
        <taxon>Kiritimatiellota</taxon>
        <taxon>Tichowtungiia</taxon>
        <taxon>Tichowtungiales</taxon>
        <taxon>Tichowtungiaceae</taxon>
        <taxon>Tichowtungia</taxon>
    </lineage>
</organism>
<name>A0A6P1M9S7_9BACT</name>
<evidence type="ECO:0000256" key="1">
    <source>
        <dbReference type="SAM" id="SignalP"/>
    </source>
</evidence>
<evidence type="ECO:0000313" key="2">
    <source>
        <dbReference type="EMBL" id="QHI69823.1"/>
    </source>
</evidence>
<dbReference type="AlphaFoldDB" id="A0A6P1M9S7"/>